<dbReference type="SFLD" id="SFLDS00005">
    <property type="entry name" value="Isoprenoid_Synthase_Type_I"/>
    <property type="match status" value="1"/>
</dbReference>
<comment type="similarity">
    <text evidence="2 6">Belongs to the FPP/GGPP synthase family.</text>
</comment>
<evidence type="ECO:0000256" key="5">
    <source>
        <dbReference type="ARBA" id="ARBA00022842"/>
    </source>
</evidence>
<name>A0ABV1V996_9ACTN</name>
<dbReference type="Pfam" id="PF00348">
    <property type="entry name" value="polyprenyl_synt"/>
    <property type="match status" value="1"/>
</dbReference>
<dbReference type="PROSITE" id="PS00444">
    <property type="entry name" value="POLYPRENYL_SYNTHASE_2"/>
    <property type="match status" value="1"/>
</dbReference>
<evidence type="ECO:0000256" key="1">
    <source>
        <dbReference type="ARBA" id="ARBA00001946"/>
    </source>
</evidence>
<dbReference type="InterPro" id="IPR033749">
    <property type="entry name" value="Polyprenyl_synt_CS"/>
</dbReference>
<keyword evidence="3 6" id="KW-0808">Transferase</keyword>
<dbReference type="Proteomes" id="UP001490330">
    <property type="component" value="Unassembled WGS sequence"/>
</dbReference>
<evidence type="ECO:0000256" key="6">
    <source>
        <dbReference type="RuleBase" id="RU004466"/>
    </source>
</evidence>
<proteinExistence type="inferred from homology"/>
<dbReference type="PANTHER" id="PTHR12001">
    <property type="entry name" value="GERANYLGERANYL PYROPHOSPHATE SYNTHASE"/>
    <property type="match status" value="1"/>
</dbReference>
<organism evidence="7 8">
    <name type="scientific">Streptomyces flaveolus</name>
    <dbReference type="NCBI Taxonomy" id="67297"/>
    <lineage>
        <taxon>Bacteria</taxon>
        <taxon>Bacillati</taxon>
        <taxon>Actinomycetota</taxon>
        <taxon>Actinomycetes</taxon>
        <taxon>Kitasatosporales</taxon>
        <taxon>Streptomycetaceae</taxon>
        <taxon>Streptomyces</taxon>
    </lineage>
</organism>
<keyword evidence="5" id="KW-0460">Magnesium</keyword>
<dbReference type="RefSeq" id="WP_350725633.1">
    <property type="nucleotide sequence ID" value="NZ_JBEPCO010000074.1"/>
</dbReference>
<comment type="caution">
    <text evidence="7">The sequence shown here is derived from an EMBL/GenBank/DDBJ whole genome shotgun (WGS) entry which is preliminary data.</text>
</comment>
<gene>
    <name evidence="7" type="ORF">ABT322_04580</name>
</gene>
<dbReference type="CDD" id="cd00685">
    <property type="entry name" value="Trans_IPPS_HT"/>
    <property type="match status" value="1"/>
</dbReference>
<dbReference type="EMBL" id="JBEPCV010000002">
    <property type="protein sequence ID" value="MER6903058.1"/>
    <property type="molecule type" value="Genomic_DNA"/>
</dbReference>
<evidence type="ECO:0000256" key="2">
    <source>
        <dbReference type="ARBA" id="ARBA00006706"/>
    </source>
</evidence>
<evidence type="ECO:0000313" key="7">
    <source>
        <dbReference type="EMBL" id="MER6903058.1"/>
    </source>
</evidence>
<dbReference type="InterPro" id="IPR008949">
    <property type="entry name" value="Isoprenoid_synthase_dom_sf"/>
</dbReference>
<keyword evidence="8" id="KW-1185">Reference proteome</keyword>
<evidence type="ECO:0000256" key="3">
    <source>
        <dbReference type="ARBA" id="ARBA00022679"/>
    </source>
</evidence>
<dbReference type="Gene3D" id="1.10.600.10">
    <property type="entry name" value="Farnesyl Diphosphate Synthase"/>
    <property type="match status" value="1"/>
</dbReference>
<evidence type="ECO:0000256" key="4">
    <source>
        <dbReference type="ARBA" id="ARBA00022723"/>
    </source>
</evidence>
<dbReference type="SUPFAM" id="SSF48576">
    <property type="entry name" value="Terpenoid synthases"/>
    <property type="match status" value="1"/>
</dbReference>
<comment type="cofactor">
    <cofactor evidence="1">
        <name>Mg(2+)</name>
        <dbReference type="ChEBI" id="CHEBI:18420"/>
    </cofactor>
</comment>
<sequence>MTVTDALTESAAVTGRVNGSLDAFLRERLAGESDPAARTALALLRDFTLDGGKRIRPLFCYWGWRGAGGSPDDREVITVAAALELFHTAALIHDDIIDNSDLRRGRPTVHLSLDKWHAEQDWPGESRTFGQSGALLVGDACLIWSEELFHNSPLVTRREVARRLFARLRQSAVYGEYLDLVGETRCGRLDDALKIIRHKTASYTVRYPLQIGGALADAGGELLAAYDTFGLLLGEAFQLRDDLIGLFGASELTGKEPSDDARQGKPTALIAVARQRADEGQRARLDLLYGDARLDLDGLAELRDVVRATGATAVVERMIRERHAGAVRALRGARVDPSALTELEALAATSVHRER</sequence>
<evidence type="ECO:0000313" key="8">
    <source>
        <dbReference type="Proteomes" id="UP001490330"/>
    </source>
</evidence>
<dbReference type="PROSITE" id="PS00723">
    <property type="entry name" value="POLYPRENYL_SYNTHASE_1"/>
    <property type="match status" value="1"/>
</dbReference>
<protein>
    <submittedName>
        <fullName evidence="7">Polyprenyl synthetase family protein</fullName>
    </submittedName>
</protein>
<accession>A0ABV1V996</accession>
<keyword evidence="4" id="KW-0479">Metal-binding</keyword>
<dbReference type="InterPro" id="IPR000092">
    <property type="entry name" value="Polyprenyl_synt"/>
</dbReference>
<reference evidence="7 8" key="1">
    <citation type="submission" date="2024-06" db="EMBL/GenBank/DDBJ databases">
        <title>The Natural Products Discovery Center: Release of the First 8490 Sequenced Strains for Exploring Actinobacteria Biosynthetic Diversity.</title>
        <authorList>
            <person name="Kalkreuter E."/>
            <person name="Kautsar S.A."/>
            <person name="Yang D."/>
            <person name="Bader C.D."/>
            <person name="Teijaro C.N."/>
            <person name="Fluegel L."/>
            <person name="Davis C.M."/>
            <person name="Simpson J.R."/>
            <person name="Lauterbach L."/>
            <person name="Steele A.D."/>
            <person name="Gui C."/>
            <person name="Meng S."/>
            <person name="Li G."/>
            <person name="Viehrig K."/>
            <person name="Ye F."/>
            <person name="Su P."/>
            <person name="Kiefer A.F."/>
            <person name="Nichols A."/>
            <person name="Cepeda A.J."/>
            <person name="Yan W."/>
            <person name="Fan B."/>
            <person name="Jiang Y."/>
            <person name="Adhikari A."/>
            <person name="Zheng C.-J."/>
            <person name="Schuster L."/>
            <person name="Cowan T.M."/>
            <person name="Smanski M.J."/>
            <person name="Chevrette M.G."/>
            <person name="De Carvalho L.P.S."/>
            <person name="Shen B."/>
        </authorList>
    </citation>
    <scope>NUCLEOTIDE SEQUENCE [LARGE SCALE GENOMIC DNA]</scope>
    <source>
        <strain evidence="7 8">NPDC000632</strain>
    </source>
</reference>
<dbReference type="PANTHER" id="PTHR12001:SF85">
    <property type="entry name" value="SHORT CHAIN ISOPRENYL DIPHOSPHATE SYNTHASE"/>
    <property type="match status" value="1"/>
</dbReference>